<sequence length="166" mass="17585">MIRAVGVSRELLRASYGRNVRDGALLLPLSDADRVLAEEEEDAVAARLPWLARDPSRWSRWSFSRSSATDEEEEAILDEPYPPAVYPTNDDRRRGVYVPYADGTAVVVVLSYSTHPPVSQDRRSSGAGNRSVTVTTPSAAGYPTAEHDGGDGGDGGGGVVGVVGGA</sequence>
<evidence type="ECO:0000313" key="2">
    <source>
        <dbReference type="EnsemblMetazoa" id="ADIR006499-PA"/>
    </source>
</evidence>
<feature type="compositionally biased region" description="Polar residues" evidence="1">
    <location>
        <begin position="126"/>
        <end position="138"/>
    </location>
</feature>
<feature type="region of interest" description="Disordered" evidence="1">
    <location>
        <begin position="115"/>
        <end position="166"/>
    </location>
</feature>
<feature type="region of interest" description="Disordered" evidence="1">
    <location>
        <begin position="69"/>
        <end position="92"/>
    </location>
</feature>
<evidence type="ECO:0000313" key="3">
    <source>
        <dbReference type="Proteomes" id="UP000075884"/>
    </source>
</evidence>
<reference evidence="3" key="1">
    <citation type="submission" date="2013-03" db="EMBL/GenBank/DDBJ databases">
        <title>The Genome Sequence of Anopheles dirus WRAIR2.</title>
        <authorList>
            <consortium name="The Broad Institute Genomics Platform"/>
            <person name="Neafsey D.E."/>
            <person name="Walton C."/>
            <person name="Walker B."/>
            <person name="Young S.K."/>
            <person name="Zeng Q."/>
            <person name="Gargeya S."/>
            <person name="Fitzgerald M."/>
            <person name="Haas B."/>
            <person name="Abouelleil A."/>
            <person name="Allen A.W."/>
            <person name="Alvarado L."/>
            <person name="Arachchi H.M."/>
            <person name="Berlin A.M."/>
            <person name="Chapman S.B."/>
            <person name="Gainer-Dewar J."/>
            <person name="Goldberg J."/>
            <person name="Griggs A."/>
            <person name="Gujja S."/>
            <person name="Hansen M."/>
            <person name="Howarth C."/>
            <person name="Imamovic A."/>
            <person name="Ireland A."/>
            <person name="Larimer J."/>
            <person name="McCowan C."/>
            <person name="Murphy C."/>
            <person name="Pearson M."/>
            <person name="Poon T.W."/>
            <person name="Priest M."/>
            <person name="Roberts A."/>
            <person name="Saif S."/>
            <person name="Shea T."/>
            <person name="Sisk P."/>
            <person name="Sykes S."/>
            <person name="Wortman J."/>
            <person name="Nusbaum C."/>
            <person name="Birren B."/>
        </authorList>
    </citation>
    <scope>NUCLEOTIDE SEQUENCE [LARGE SCALE GENOMIC DNA]</scope>
    <source>
        <strain evidence="3">WRAIR2</strain>
    </source>
</reference>
<organism evidence="2 3">
    <name type="scientific">Anopheles dirus</name>
    <dbReference type="NCBI Taxonomy" id="7168"/>
    <lineage>
        <taxon>Eukaryota</taxon>
        <taxon>Metazoa</taxon>
        <taxon>Ecdysozoa</taxon>
        <taxon>Arthropoda</taxon>
        <taxon>Hexapoda</taxon>
        <taxon>Insecta</taxon>
        <taxon>Pterygota</taxon>
        <taxon>Neoptera</taxon>
        <taxon>Endopterygota</taxon>
        <taxon>Diptera</taxon>
        <taxon>Nematocera</taxon>
        <taxon>Culicoidea</taxon>
        <taxon>Culicidae</taxon>
        <taxon>Anophelinae</taxon>
        <taxon>Anopheles</taxon>
    </lineage>
</organism>
<dbReference type="Proteomes" id="UP000075884">
    <property type="component" value="Unassembled WGS sequence"/>
</dbReference>
<dbReference type="EnsemblMetazoa" id="ADIR006499-RA">
    <property type="protein sequence ID" value="ADIR006499-PA"/>
    <property type="gene ID" value="ADIR006499"/>
</dbReference>
<feature type="compositionally biased region" description="Gly residues" evidence="1">
    <location>
        <begin position="152"/>
        <end position="166"/>
    </location>
</feature>
<dbReference type="VEuPathDB" id="VectorBase:ADIR006499"/>
<reference evidence="2" key="2">
    <citation type="submission" date="2020-05" db="UniProtKB">
        <authorList>
            <consortium name="EnsemblMetazoa"/>
        </authorList>
    </citation>
    <scope>IDENTIFICATION</scope>
    <source>
        <strain evidence="2">WRAIR2</strain>
    </source>
</reference>
<proteinExistence type="predicted"/>
<accession>A0A182NFS7</accession>
<evidence type="ECO:0000256" key="1">
    <source>
        <dbReference type="SAM" id="MobiDB-lite"/>
    </source>
</evidence>
<keyword evidence="3" id="KW-1185">Reference proteome</keyword>
<dbReference type="AlphaFoldDB" id="A0A182NFS7"/>
<protein>
    <submittedName>
        <fullName evidence="2">Uncharacterized protein</fullName>
    </submittedName>
</protein>
<name>A0A182NFS7_9DIPT</name>